<accession>A0ABW4RH20</accession>
<keyword evidence="2" id="KW-1185">Reference proteome</keyword>
<organism evidence="1 2">
    <name type="scientific">Paenibacillus wenxiniae</name>
    <dbReference type="NCBI Taxonomy" id="1636843"/>
    <lineage>
        <taxon>Bacteria</taxon>
        <taxon>Bacillati</taxon>
        <taxon>Bacillota</taxon>
        <taxon>Bacilli</taxon>
        <taxon>Bacillales</taxon>
        <taxon>Paenibacillaceae</taxon>
        <taxon>Paenibacillus</taxon>
    </lineage>
</organism>
<name>A0ABW4RH20_9BACL</name>
<dbReference type="RefSeq" id="WP_347325758.1">
    <property type="nucleotide sequence ID" value="NZ_JBCGUH010000007.1"/>
</dbReference>
<dbReference type="EMBL" id="JBHUEH010000011">
    <property type="protein sequence ID" value="MFD1885490.1"/>
    <property type="molecule type" value="Genomic_DNA"/>
</dbReference>
<proteinExistence type="predicted"/>
<gene>
    <name evidence="1" type="ORF">ACFSC9_08100</name>
</gene>
<sequence>MMFNASSYNISDSIFKGQILVASDIKFKSINIQIPMGEAIIKVSFSMNNQYILIEDSTGGIFQGHAALILQDFFAESGMDADILDIEVLYIGRSYGSQEIPTRNVFDRLQHHETVQKIYSESSWNTDIWLTAWKFSPNSIAYFDPNEPNDGIRNYIHDFVESKKNNTEFLRFSKMQNIIVAEATLINYFKPIYNTQLKDKLSPLVSKYNEFYELDLDYIMLELDTSALGFSLWSQEVRVNKEHVIKYVFDSKKDFEDLFLE</sequence>
<comment type="caution">
    <text evidence="1">The sequence shown here is derived from an EMBL/GenBank/DDBJ whole genome shotgun (WGS) entry which is preliminary data.</text>
</comment>
<protein>
    <submittedName>
        <fullName evidence="1">Uncharacterized protein</fullName>
    </submittedName>
</protein>
<evidence type="ECO:0000313" key="1">
    <source>
        <dbReference type="EMBL" id="MFD1885490.1"/>
    </source>
</evidence>
<reference evidence="2" key="1">
    <citation type="journal article" date="2019" name="Int. J. Syst. Evol. Microbiol.">
        <title>The Global Catalogue of Microorganisms (GCM) 10K type strain sequencing project: providing services to taxonomists for standard genome sequencing and annotation.</title>
        <authorList>
            <consortium name="The Broad Institute Genomics Platform"/>
            <consortium name="The Broad Institute Genome Sequencing Center for Infectious Disease"/>
            <person name="Wu L."/>
            <person name="Ma J."/>
        </authorList>
    </citation>
    <scope>NUCLEOTIDE SEQUENCE [LARGE SCALE GENOMIC DNA]</scope>
    <source>
        <strain evidence="2">CCUG 54950</strain>
    </source>
</reference>
<dbReference type="Proteomes" id="UP001597233">
    <property type="component" value="Unassembled WGS sequence"/>
</dbReference>
<evidence type="ECO:0000313" key="2">
    <source>
        <dbReference type="Proteomes" id="UP001597233"/>
    </source>
</evidence>